<comment type="caution">
    <text evidence="2">The sequence shown here is derived from an EMBL/GenBank/DDBJ whole genome shotgun (WGS) entry which is preliminary data.</text>
</comment>
<keyword evidence="3" id="KW-1185">Reference proteome</keyword>
<accession>A0ABS8C7S4</accession>
<proteinExistence type="predicted"/>
<evidence type="ECO:0000313" key="2">
    <source>
        <dbReference type="EMBL" id="MCB5228387.1"/>
    </source>
</evidence>
<evidence type="ECO:0000259" key="1">
    <source>
        <dbReference type="Pfam" id="PF13657"/>
    </source>
</evidence>
<feature type="domain" description="HipA N-terminal subdomain 1" evidence="1">
    <location>
        <begin position="1"/>
        <end position="66"/>
    </location>
</feature>
<dbReference type="Proteomes" id="UP000633814">
    <property type="component" value="Unassembled WGS sequence"/>
</dbReference>
<protein>
    <submittedName>
        <fullName evidence="2">HipA N-terminal domain-containing protein</fullName>
    </submittedName>
</protein>
<dbReference type="Pfam" id="PF13657">
    <property type="entry name" value="Couple_hipA"/>
    <property type="match status" value="1"/>
</dbReference>
<dbReference type="NCBIfam" id="TIGR03071">
    <property type="entry name" value="couple_hipA"/>
    <property type="match status" value="1"/>
</dbReference>
<organism evidence="2 3">
    <name type="scientific">Alishewanella maricola</name>
    <dbReference type="NCBI Taxonomy" id="2795740"/>
    <lineage>
        <taxon>Bacteria</taxon>
        <taxon>Pseudomonadati</taxon>
        <taxon>Pseudomonadota</taxon>
        <taxon>Gammaproteobacteria</taxon>
        <taxon>Alteromonadales</taxon>
        <taxon>Alteromonadaceae</taxon>
        <taxon>Alishewanella</taxon>
    </lineage>
</organism>
<dbReference type="InterPro" id="IPR017508">
    <property type="entry name" value="HipA_N1"/>
</dbReference>
<evidence type="ECO:0000313" key="3">
    <source>
        <dbReference type="Proteomes" id="UP000633814"/>
    </source>
</evidence>
<gene>
    <name evidence="2" type="ORF">JAO78_016400</name>
</gene>
<dbReference type="RefSeq" id="WP_226752443.1">
    <property type="nucleotide sequence ID" value="NZ_JAEINI020000025.1"/>
</dbReference>
<reference evidence="2 3" key="1">
    <citation type="submission" date="2021-10" db="EMBL/GenBank/DDBJ databases">
        <title>Alishewanella koreense sp. nov. isolated from seawater of southwestern coast in South Korea and the proposal for the reclassification of Rheinheimera perlucida and Rheinheimera tuosuensis as Arsukibacterium perlucida and Arsukibacterium tuosuensis.</title>
        <authorList>
            <person name="Kim K.H."/>
            <person name="Ruan W."/>
            <person name="Kim K.R."/>
            <person name="Baek J.H."/>
            <person name="Jeon C.O."/>
        </authorList>
    </citation>
    <scope>NUCLEOTIDE SEQUENCE [LARGE SCALE GENOMIC DNA]</scope>
    <source>
        <strain evidence="2 3">16-MA</strain>
    </source>
</reference>
<sequence length="70" mass="8170">MNGIRVGKYLRDRQGENNFTYDTNWLNSPGSRSLSLSLTLRPERYTGPEVYNFFDNLLPDSSEIREHDCI</sequence>
<dbReference type="EMBL" id="JAEINI020000025">
    <property type="protein sequence ID" value="MCB5228387.1"/>
    <property type="molecule type" value="Genomic_DNA"/>
</dbReference>
<name>A0ABS8C7S4_9ALTE</name>